<accession>A0A0B7AT98</accession>
<proteinExistence type="predicted"/>
<evidence type="ECO:0000313" key="1">
    <source>
        <dbReference type="EMBL" id="CEK84254.1"/>
    </source>
</evidence>
<organism evidence="1">
    <name type="scientific">Arion vulgaris</name>
    <dbReference type="NCBI Taxonomy" id="1028688"/>
    <lineage>
        <taxon>Eukaryota</taxon>
        <taxon>Metazoa</taxon>
        <taxon>Spiralia</taxon>
        <taxon>Lophotrochozoa</taxon>
        <taxon>Mollusca</taxon>
        <taxon>Gastropoda</taxon>
        <taxon>Heterobranchia</taxon>
        <taxon>Euthyneura</taxon>
        <taxon>Panpulmonata</taxon>
        <taxon>Eupulmonata</taxon>
        <taxon>Stylommatophora</taxon>
        <taxon>Helicina</taxon>
        <taxon>Arionoidea</taxon>
        <taxon>Arionidae</taxon>
        <taxon>Arion</taxon>
    </lineage>
</organism>
<dbReference type="EMBL" id="HACG01037389">
    <property type="protein sequence ID" value="CEK84254.1"/>
    <property type="molecule type" value="Transcribed_RNA"/>
</dbReference>
<reference evidence="1" key="1">
    <citation type="submission" date="2014-12" db="EMBL/GenBank/DDBJ databases">
        <title>Insight into the proteome of Arion vulgaris.</title>
        <authorList>
            <person name="Aradska J."/>
            <person name="Bulat T."/>
            <person name="Smidak R."/>
            <person name="Sarate P."/>
            <person name="Gangsoo J."/>
            <person name="Sialana F."/>
            <person name="Bilban M."/>
            <person name="Lubec G."/>
        </authorList>
    </citation>
    <scope>NUCLEOTIDE SEQUENCE</scope>
    <source>
        <tissue evidence="1">Skin</tissue>
    </source>
</reference>
<protein>
    <submittedName>
        <fullName evidence="1">Uncharacterized protein</fullName>
    </submittedName>
</protein>
<gene>
    <name evidence="1" type="primary">ORF141627</name>
</gene>
<name>A0A0B7AT98_9EUPU</name>
<feature type="non-terminal residue" evidence="1">
    <location>
        <position position="1"/>
    </location>
</feature>
<dbReference type="AlphaFoldDB" id="A0A0B7AT98"/>
<sequence length="84" mass="9613">HALKVQWYYSSSLAGPNITLANVASNQPLNFNHHHCSIDTSQNHTQLILYIFPTIPYRLFSTIKYSYQVTSVPTTRTDKTNNTK</sequence>